<organism evidence="3 4">
    <name type="scientific">Panacibacter microcysteis</name>
    <dbReference type="NCBI Taxonomy" id="2793269"/>
    <lineage>
        <taxon>Bacteria</taxon>
        <taxon>Pseudomonadati</taxon>
        <taxon>Bacteroidota</taxon>
        <taxon>Chitinophagia</taxon>
        <taxon>Chitinophagales</taxon>
        <taxon>Chitinophagaceae</taxon>
        <taxon>Panacibacter</taxon>
    </lineage>
</organism>
<dbReference type="InterPro" id="IPR046699">
    <property type="entry name" value="ARPP-1"/>
</dbReference>
<keyword evidence="4" id="KW-1185">Reference proteome</keyword>
<proteinExistence type="predicted"/>
<evidence type="ECO:0000259" key="2">
    <source>
        <dbReference type="Pfam" id="PF20208"/>
    </source>
</evidence>
<evidence type="ECO:0000313" key="4">
    <source>
        <dbReference type="Proteomes" id="UP000628448"/>
    </source>
</evidence>
<dbReference type="Proteomes" id="UP000628448">
    <property type="component" value="Unassembled WGS sequence"/>
</dbReference>
<sequence length="314" mass="35315">MNHFKILCLLWLLLFTAGVANAQLIYTTLDVQYDSAWVCNNLKLIPVRFKDTGMAQLPQAERNIISFEEALREGKITVKEMATTGGADVGMLTIKNHSKKDILIESGEMVAGGKQDRVFASTTLIPPDEKEVFLPVFCVEKGRWDTRIRSFRYAGPANNALKRQVNIARKQNKVWKEIDRQLGESDKVNKTNAYLEIYRDTIIRDSACIAYFNSRMSASDSLFAGFVAITGDKIINCELFGSTAMFMAAYPTLLKSYLRSVNNHAGNPTIANATVKNFLDKFLQTATQQAKYLQDHGALYLFDKKVIHLVAYTD</sequence>
<feature type="signal peptide" evidence="1">
    <location>
        <begin position="1"/>
        <end position="22"/>
    </location>
</feature>
<keyword evidence="1" id="KW-0732">Signal</keyword>
<evidence type="ECO:0000313" key="3">
    <source>
        <dbReference type="EMBL" id="MBG9375459.1"/>
    </source>
</evidence>
<name>A0A931E711_9BACT</name>
<feature type="chain" id="PRO_5037549727" description="ARG and Rhodanese-Phosphatase-superfamily-associated domain-containing protein" evidence="1">
    <location>
        <begin position="23"/>
        <end position="314"/>
    </location>
</feature>
<accession>A0A931E711</accession>
<evidence type="ECO:0000256" key="1">
    <source>
        <dbReference type="SAM" id="SignalP"/>
    </source>
</evidence>
<dbReference type="Pfam" id="PF20208">
    <property type="entry name" value="ARPP-1"/>
    <property type="match status" value="1"/>
</dbReference>
<dbReference type="AlphaFoldDB" id="A0A931E711"/>
<dbReference type="RefSeq" id="WP_196989510.1">
    <property type="nucleotide sequence ID" value="NZ_JADWYR010000001.1"/>
</dbReference>
<dbReference type="EMBL" id="JADWYR010000001">
    <property type="protein sequence ID" value="MBG9375459.1"/>
    <property type="molecule type" value="Genomic_DNA"/>
</dbReference>
<protein>
    <recommendedName>
        <fullName evidence="2">ARG and Rhodanese-Phosphatase-superfamily-associated domain-containing protein</fullName>
    </recommendedName>
</protein>
<reference evidence="3" key="1">
    <citation type="submission" date="2020-11" db="EMBL/GenBank/DDBJ databases">
        <title>Bacterial whole genome sequence for Panacibacter sp. DH6.</title>
        <authorList>
            <person name="Le V."/>
            <person name="Ko S."/>
            <person name="Ahn C.-Y."/>
            <person name="Oh H.-M."/>
        </authorList>
    </citation>
    <scope>NUCLEOTIDE SEQUENCE</scope>
    <source>
        <strain evidence="3">DH6</strain>
    </source>
</reference>
<feature type="domain" description="ARG and Rhodanese-Phosphatase-superfamily-associated" evidence="2">
    <location>
        <begin position="31"/>
        <end position="291"/>
    </location>
</feature>
<comment type="caution">
    <text evidence="3">The sequence shown here is derived from an EMBL/GenBank/DDBJ whole genome shotgun (WGS) entry which is preliminary data.</text>
</comment>
<gene>
    <name evidence="3" type="ORF">I5907_04390</name>
</gene>